<dbReference type="SUPFAM" id="SSF54523">
    <property type="entry name" value="Pili subunits"/>
    <property type="match status" value="1"/>
</dbReference>
<feature type="domain" description="General secretion pathway GspH" evidence="11">
    <location>
        <begin position="50"/>
        <end position="175"/>
    </location>
</feature>
<evidence type="ECO:0000313" key="13">
    <source>
        <dbReference type="Proteomes" id="UP000196573"/>
    </source>
</evidence>
<comment type="similarity">
    <text evidence="9">Belongs to the GSP H family.</text>
</comment>
<evidence type="ECO:0000256" key="6">
    <source>
        <dbReference type="ARBA" id="ARBA00022692"/>
    </source>
</evidence>
<dbReference type="Proteomes" id="UP000196573">
    <property type="component" value="Unassembled WGS sequence"/>
</dbReference>
<evidence type="ECO:0000256" key="9">
    <source>
        <dbReference type="ARBA" id="ARBA00025772"/>
    </source>
</evidence>
<evidence type="ECO:0000256" key="2">
    <source>
        <dbReference type="ARBA" id="ARBA00021549"/>
    </source>
</evidence>
<evidence type="ECO:0000256" key="5">
    <source>
        <dbReference type="ARBA" id="ARBA00022519"/>
    </source>
</evidence>
<dbReference type="InterPro" id="IPR045584">
    <property type="entry name" value="Pilin-like"/>
</dbReference>
<dbReference type="Pfam" id="PF12019">
    <property type="entry name" value="GspH"/>
    <property type="match status" value="1"/>
</dbReference>
<dbReference type="OrthoDB" id="5730913at2"/>
<evidence type="ECO:0000313" key="12">
    <source>
        <dbReference type="EMBL" id="SMA39492.1"/>
    </source>
</evidence>
<comment type="subcellular location">
    <subcellularLocation>
        <location evidence="1">Cell inner membrane</location>
        <topology evidence="1">Single-pass membrane protein</topology>
    </subcellularLocation>
</comment>
<keyword evidence="13" id="KW-1185">Reference proteome</keyword>
<evidence type="ECO:0000256" key="10">
    <source>
        <dbReference type="ARBA" id="ARBA00030775"/>
    </source>
</evidence>
<dbReference type="RefSeq" id="WP_087107588.1">
    <property type="nucleotide sequence ID" value="NZ_CBCSCN010000001.1"/>
</dbReference>
<dbReference type="NCBIfam" id="TIGR01708">
    <property type="entry name" value="typeII_sec_gspH"/>
    <property type="match status" value="1"/>
</dbReference>
<keyword evidence="4" id="KW-0488">Methylation</keyword>
<keyword evidence="6" id="KW-0812">Transmembrane</keyword>
<evidence type="ECO:0000256" key="1">
    <source>
        <dbReference type="ARBA" id="ARBA00004377"/>
    </source>
</evidence>
<evidence type="ECO:0000256" key="8">
    <source>
        <dbReference type="ARBA" id="ARBA00023136"/>
    </source>
</evidence>
<dbReference type="Pfam" id="PF07963">
    <property type="entry name" value="N_methyl"/>
    <property type="match status" value="1"/>
</dbReference>
<dbReference type="EMBL" id="FWPT01000002">
    <property type="protein sequence ID" value="SMA39492.1"/>
    <property type="molecule type" value="Genomic_DNA"/>
</dbReference>
<dbReference type="PRINTS" id="PR00885">
    <property type="entry name" value="BCTERIALGSPH"/>
</dbReference>
<dbReference type="InterPro" id="IPR022346">
    <property type="entry name" value="T2SS_GspH"/>
</dbReference>
<keyword evidence="7" id="KW-1133">Transmembrane helix</keyword>
<reference evidence="12 13" key="1">
    <citation type="submission" date="2017-03" db="EMBL/GenBank/DDBJ databases">
        <authorList>
            <person name="Afonso C.L."/>
            <person name="Miller P.J."/>
            <person name="Scott M.A."/>
            <person name="Spackman E."/>
            <person name="Goraichik I."/>
            <person name="Dimitrov K.M."/>
            <person name="Suarez D.L."/>
            <person name="Swayne D.E."/>
        </authorList>
    </citation>
    <scope>NUCLEOTIDE SEQUENCE [LARGE SCALE GENOMIC DNA]</scope>
    <source>
        <strain evidence="12">SB41UT1</strain>
    </source>
</reference>
<keyword evidence="8" id="KW-0472">Membrane</keyword>
<keyword evidence="3" id="KW-1003">Cell membrane</keyword>
<evidence type="ECO:0000256" key="7">
    <source>
        <dbReference type="ARBA" id="ARBA00022989"/>
    </source>
</evidence>
<name>A0A1X7AGU5_9GAMM</name>
<keyword evidence="5" id="KW-0997">Cell inner membrane</keyword>
<protein>
    <recommendedName>
        <fullName evidence="2">Type II secretion system protein H</fullName>
    </recommendedName>
    <alternativeName>
        <fullName evidence="10">General secretion pathway protein H</fullName>
    </alternativeName>
</protein>
<dbReference type="InterPro" id="IPR002416">
    <property type="entry name" value="T2SS_protein-GspH"/>
</dbReference>
<accession>A0A1X7AGU5</accession>
<dbReference type="Gene3D" id="3.55.40.10">
    <property type="entry name" value="minor pseudopilin epsh domain"/>
    <property type="match status" value="1"/>
</dbReference>
<proteinExistence type="inferred from homology"/>
<dbReference type="InterPro" id="IPR049875">
    <property type="entry name" value="TypeII_GspH"/>
</dbReference>
<gene>
    <name evidence="12" type="primary">epsH_1</name>
    <name evidence="12" type="ORF">EHSB41UT_01048</name>
</gene>
<evidence type="ECO:0000256" key="3">
    <source>
        <dbReference type="ARBA" id="ARBA00022475"/>
    </source>
</evidence>
<evidence type="ECO:0000256" key="4">
    <source>
        <dbReference type="ARBA" id="ARBA00022481"/>
    </source>
</evidence>
<dbReference type="NCBIfam" id="TIGR02532">
    <property type="entry name" value="IV_pilin_GFxxxE"/>
    <property type="match status" value="1"/>
</dbReference>
<dbReference type="PROSITE" id="PS00409">
    <property type="entry name" value="PROKAR_NTER_METHYL"/>
    <property type="match status" value="1"/>
</dbReference>
<dbReference type="GO" id="GO:0015628">
    <property type="term" value="P:protein secretion by the type II secretion system"/>
    <property type="evidence" value="ECO:0007669"/>
    <property type="project" value="InterPro"/>
</dbReference>
<dbReference type="InterPro" id="IPR012902">
    <property type="entry name" value="N_methyl_site"/>
</dbReference>
<evidence type="ECO:0000259" key="11">
    <source>
        <dbReference type="Pfam" id="PF12019"/>
    </source>
</evidence>
<dbReference type="GO" id="GO:0015627">
    <property type="term" value="C:type II protein secretion system complex"/>
    <property type="evidence" value="ECO:0007669"/>
    <property type="project" value="InterPro"/>
</dbReference>
<dbReference type="AlphaFoldDB" id="A0A1X7AGU5"/>
<organism evidence="12 13">
    <name type="scientific">Parendozoicomonas haliclonae</name>
    <dbReference type="NCBI Taxonomy" id="1960125"/>
    <lineage>
        <taxon>Bacteria</taxon>
        <taxon>Pseudomonadati</taxon>
        <taxon>Pseudomonadota</taxon>
        <taxon>Gammaproteobacteria</taxon>
        <taxon>Oceanospirillales</taxon>
        <taxon>Endozoicomonadaceae</taxon>
        <taxon>Parendozoicomonas</taxon>
    </lineage>
</organism>
<sequence length="189" mass="21203">MLKASPRVPKNNRGFTLLEILLVLLLMGLAGSVVVGRVMPENSRGEAIKQAERFAALTGLLRDQALQQGKEYGVQFDKTGYRFLRLAHSQWQTVDNDRRLKPQSLDTDFGVVFTPGESVWLESLEHEDLQEEDDDNEQPTNLPDIYLWSSGEISPGELVFRSVKPELKVVLQESGDIYVIENNSDGKAS</sequence>
<dbReference type="GO" id="GO:0005886">
    <property type="term" value="C:plasma membrane"/>
    <property type="evidence" value="ECO:0007669"/>
    <property type="project" value="UniProtKB-SubCell"/>
</dbReference>